<gene>
    <name evidence="1" type="ORF">SSX86_008989</name>
</gene>
<dbReference type="InterPro" id="IPR011006">
    <property type="entry name" value="CheY-like_superfamily"/>
</dbReference>
<proteinExistence type="predicted"/>
<dbReference type="AlphaFoldDB" id="A0AAP0H7C2"/>
<evidence type="ECO:0000313" key="2">
    <source>
        <dbReference type="Proteomes" id="UP001408789"/>
    </source>
</evidence>
<reference evidence="1 2" key="1">
    <citation type="submission" date="2024-04" db="EMBL/GenBank/DDBJ databases">
        <title>The reference genome of an endangered Asteraceae, Deinandra increscens subsp. villosa, native to the Central Coast of California.</title>
        <authorList>
            <person name="Guilliams M."/>
            <person name="Hasenstab-Lehman K."/>
            <person name="Meyer R."/>
            <person name="Mcevoy S."/>
        </authorList>
    </citation>
    <scope>NUCLEOTIDE SEQUENCE [LARGE SCALE GENOMIC DNA]</scope>
    <source>
        <tissue evidence="1">Leaf</tissue>
    </source>
</reference>
<sequence length="139" mass="16263">MKEISFSSAEKQLSTKCFQSMILLPHSSRMVVLMTTTSRKTHVLLQKELEVVLIIADYCMPQMTGFGLFRKIKDEWLISIIIEIEVWETGPKEKNRTLRLMDEDFKTGDEGADINREAYDVEVNTYSMCEDVTRRVFKW</sequence>
<organism evidence="1 2">
    <name type="scientific">Deinandra increscens subsp. villosa</name>
    <dbReference type="NCBI Taxonomy" id="3103831"/>
    <lineage>
        <taxon>Eukaryota</taxon>
        <taxon>Viridiplantae</taxon>
        <taxon>Streptophyta</taxon>
        <taxon>Embryophyta</taxon>
        <taxon>Tracheophyta</taxon>
        <taxon>Spermatophyta</taxon>
        <taxon>Magnoliopsida</taxon>
        <taxon>eudicotyledons</taxon>
        <taxon>Gunneridae</taxon>
        <taxon>Pentapetalae</taxon>
        <taxon>asterids</taxon>
        <taxon>campanulids</taxon>
        <taxon>Asterales</taxon>
        <taxon>Asteraceae</taxon>
        <taxon>Asteroideae</taxon>
        <taxon>Heliantheae alliance</taxon>
        <taxon>Madieae</taxon>
        <taxon>Madiinae</taxon>
        <taxon>Deinandra</taxon>
    </lineage>
</organism>
<dbReference type="SUPFAM" id="SSF52172">
    <property type="entry name" value="CheY-like"/>
    <property type="match status" value="1"/>
</dbReference>
<name>A0AAP0H7C2_9ASTR</name>
<evidence type="ECO:0000313" key="1">
    <source>
        <dbReference type="EMBL" id="KAK9072555.1"/>
    </source>
</evidence>
<protein>
    <submittedName>
        <fullName evidence="1">Uncharacterized protein</fullName>
    </submittedName>
</protein>
<accession>A0AAP0H7C2</accession>
<dbReference type="Proteomes" id="UP001408789">
    <property type="component" value="Unassembled WGS sequence"/>
</dbReference>
<comment type="caution">
    <text evidence="1">The sequence shown here is derived from an EMBL/GenBank/DDBJ whole genome shotgun (WGS) entry which is preliminary data.</text>
</comment>
<keyword evidence="2" id="KW-1185">Reference proteome</keyword>
<dbReference type="EMBL" id="JBCNJP010000010">
    <property type="protein sequence ID" value="KAK9072555.1"/>
    <property type="molecule type" value="Genomic_DNA"/>
</dbReference>